<evidence type="ECO:0000256" key="1">
    <source>
        <dbReference type="SAM" id="Coils"/>
    </source>
</evidence>
<name>A0AAW5V0E3_9BACT</name>
<evidence type="ECO:0000313" key="4">
    <source>
        <dbReference type="Proteomes" id="UP001209476"/>
    </source>
</evidence>
<comment type="caution">
    <text evidence="3">The sequence shown here is derived from an EMBL/GenBank/DDBJ whole genome shotgun (WGS) entry which is preliminary data.</text>
</comment>
<protein>
    <submittedName>
        <fullName evidence="3">Uncharacterized protein</fullName>
    </submittedName>
</protein>
<feature type="transmembrane region" description="Helical" evidence="2">
    <location>
        <begin position="6"/>
        <end position="24"/>
    </location>
</feature>
<keyword evidence="1" id="KW-0175">Coiled coil</keyword>
<organism evidence="3 4">
    <name type="scientific">Segatella copri</name>
    <dbReference type="NCBI Taxonomy" id="165179"/>
    <lineage>
        <taxon>Bacteria</taxon>
        <taxon>Pseudomonadati</taxon>
        <taxon>Bacteroidota</taxon>
        <taxon>Bacteroidia</taxon>
        <taxon>Bacteroidales</taxon>
        <taxon>Prevotellaceae</taxon>
        <taxon>Segatella</taxon>
    </lineage>
</organism>
<dbReference type="EMBL" id="JAPDUM010000001">
    <property type="protein sequence ID" value="MCW4164442.1"/>
    <property type="molecule type" value="Genomic_DNA"/>
</dbReference>
<evidence type="ECO:0000313" key="3">
    <source>
        <dbReference type="EMBL" id="MCW4164442.1"/>
    </source>
</evidence>
<keyword evidence="2" id="KW-0812">Transmembrane</keyword>
<accession>A0AAW5V0E3</accession>
<keyword evidence="2" id="KW-1133">Transmembrane helix</keyword>
<evidence type="ECO:0000256" key="2">
    <source>
        <dbReference type="SAM" id="Phobius"/>
    </source>
</evidence>
<feature type="coiled-coil region" evidence="1">
    <location>
        <begin position="61"/>
        <end position="88"/>
    </location>
</feature>
<gene>
    <name evidence="3" type="ORF">ONS98_04235</name>
</gene>
<dbReference type="RefSeq" id="WP_264911038.1">
    <property type="nucleotide sequence ID" value="NZ_JAPDUL010000001.1"/>
</dbReference>
<reference evidence="3" key="1">
    <citation type="submission" date="2022-11" db="EMBL/GenBank/DDBJ databases">
        <title>Genomic repertoires linked with pathogenic potency of arthritogenic Prevotella copri isolated from the gut of rheumatoid arthritis patients.</title>
        <authorList>
            <person name="Nii T."/>
            <person name="Maeda Y."/>
            <person name="Motooka D."/>
            <person name="Naito M."/>
            <person name="Matsumoto Y."/>
            <person name="Ogawa T."/>
            <person name="Oguro-Igashira E."/>
            <person name="Kishikawa T."/>
            <person name="Yamashita M."/>
            <person name="Koizumi S."/>
            <person name="Kurakawa T."/>
            <person name="Okumura R."/>
            <person name="Kayama H."/>
            <person name="Murakami M."/>
            <person name="Sakaguchi T."/>
            <person name="Das B."/>
            <person name="Nakamura S."/>
            <person name="Okada Y."/>
            <person name="Kumanogoh A."/>
            <person name="Takeda K."/>
        </authorList>
    </citation>
    <scope>NUCLEOTIDE SEQUENCE</scope>
    <source>
        <strain evidence="3">RA-N001-16</strain>
    </source>
</reference>
<proteinExistence type="predicted"/>
<keyword evidence="2" id="KW-0472">Membrane</keyword>
<dbReference type="Proteomes" id="UP001209476">
    <property type="component" value="Unassembled WGS sequence"/>
</dbReference>
<feature type="transmembrane region" description="Helical" evidence="2">
    <location>
        <begin position="36"/>
        <end position="54"/>
    </location>
</feature>
<sequence length="514" mass="59817">MENKKFFTYTLIAACLICLVAVYFRVFTDMELPGRIMAAILGVVITASITQLLLEGQTEKELRLKEEQANKQRELDEKQKEWQEKQARISEEWRLKHDRSNTVFGEKIKIYQKFLDALYNAVKDGELTEFEKLELQYQTSLVAMHCEPENIQKLSEAVKQVISVVCEPNKQRSPNDNTLLKTLFDVVEALRKDLYDKDFKPFPAGVKEQTISNFNTAYNKAKNGVEEDKIEEKRYLSVDLKALPDINLVLKSDQIGLLTETDKIKAVGEHKVYDISIWDNAVKDWQDKGWIVKSMESEDCPLQITRKDGNLGMIDMGFYDNHYYIQARYEGDWNFSKCLKWDNGGKRQREMWWEYPTLSMDVPKGGFIDKFKSSPELQQQIIKRVKYLQDIILKTHRTHLWMQAVGEPKNWNLFTWYWTTLACESQSEEEGKIYMDTLPVDGKDAVAIQLGNRANSVEQLKDTLTHIGLSDRFEEIEDDCFITLEEVASLKPEDVGKRIKHWACLISQKVLNEK</sequence>
<dbReference type="AlphaFoldDB" id="A0AAW5V0E3"/>